<evidence type="ECO:0000313" key="1">
    <source>
        <dbReference type="EMBL" id="UYG51595.1"/>
    </source>
</evidence>
<protein>
    <recommendedName>
        <fullName evidence="3">DUF2169 domain-containing protein</fullName>
    </recommendedName>
</protein>
<gene>
    <name evidence="1" type="ORF">M9799_16330</name>
</gene>
<evidence type="ECO:0008006" key="3">
    <source>
        <dbReference type="Google" id="ProtNLM"/>
    </source>
</evidence>
<name>A0ABY6GB99_9BURK</name>
<accession>A0ABY6GB99</accession>
<reference evidence="1" key="1">
    <citation type="submission" date="2022-09" db="EMBL/GenBank/DDBJ databases">
        <title>The complete genome of Acidovorax sp. 5MLIR.</title>
        <authorList>
            <person name="Liu L."/>
            <person name="Yue J."/>
            <person name="Yang F."/>
            <person name="Yuan J."/>
            <person name="Li L."/>
        </authorList>
    </citation>
    <scope>NUCLEOTIDE SEQUENCE</scope>
    <source>
        <strain evidence="1">5MLIR</strain>
    </source>
</reference>
<organism evidence="1 2">
    <name type="scientific">Comamonas endophytica</name>
    <dbReference type="NCBI Taxonomy" id="2949090"/>
    <lineage>
        <taxon>Bacteria</taxon>
        <taxon>Pseudomonadati</taxon>
        <taxon>Pseudomonadota</taxon>
        <taxon>Betaproteobacteria</taxon>
        <taxon>Burkholderiales</taxon>
        <taxon>Comamonadaceae</taxon>
        <taxon>Comamonas</taxon>
    </lineage>
</organism>
<proteinExistence type="predicted"/>
<keyword evidence="2" id="KW-1185">Reference proteome</keyword>
<dbReference type="RefSeq" id="WP_231042366.1">
    <property type="nucleotide sequence ID" value="NZ_CP106881.1"/>
</dbReference>
<evidence type="ECO:0000313" key="2">
    <source>
        <dbReference type="Proteomes" id="UP001162800"/>
    </source>
</evidence>
<dbReference type="EMBL" id="CP106881">
    <property type="protein sequence ID" value="UYG51595.1"/>
    <property type="molecule type" value="Genomic_DNA"/>
</dbReference>
<sequence length="392" mass="43018">MCQTSQPLQLAGTALRRQTDSADQLLKPPAAGDFEFFSVPAGTAVPVLLALEPGKGLLYAWLPDSRQWALLTHAREHLLACCRKTLGMSWRAEVGTGAAGCSHLFIPTEEGLACLTPDVPGLAFTVGYVGRLPSIGAPIQWMGRIWAPLRATGGAVQFACCDLEGRAGDGVVLETAELPLVLNAMQAPVADARRAMWLGDAGRLELHRRTTGTVDAVFVPWPADLKPAFEFGSPYLASDGELWQLCRNASRRSYEYLSLAPFQEARMPALQPRMGTGGVNFRFARRQRTPPWEEPEHGHDGTEVEIVLPMLESTASGSILGLRLENTSGLAGMLRSTERVRAVLVLDEGTRQTAFFTLNVAMPWRLRWFVHDGMLWAFHAQLQQIHGWELQP</sequence>
<dbReference type="Proteomes" id="UP001162800">
    <property type="component" value="Chromosome"/>
</dbReference>